<dbReference type="InterPro" id="IPR006652">
    <property type="entry name" value="Kelch_1"/>
</dbReference>
<dbReference type="FunFam" id="2.120.10.80:FF:000049">
    <property type="entry name" value="Cell polarity protein (Tea1)"/>
    <property type="match status" value="1"/>
</dbReference>
<dbReference type="OrthoDB" id="45365at2759"/>
<dbReference type="Pfam" id="PF24681">
    <property type="entry name" value="Kelch_KLHDC2_KLHL20_DRC7"/>
    <property type="match status" value="1"/>
</dbReference>
<feature type="compositionally biased region" description="Low complexity" evidence="7">
    <location>
        <begin position="438"/>
        <end position="452"/>
    </location>
</feature>
<feature type="coiled-coil region" evidence="6">
    <location>
        <begin position="1278"/>
        <end position="1350"/>
    </location>
</feature>
<feature type="region of interest" description="Disordered" evidence="7">
    <location>
        <begin position="875"/>
        <end position="898"/>
    </location>
</feature>
<dbReference type="PANTHER" id="PTHR46647">
    <property type="entry name" value="RAB9 EFFECTOR PROTEIN WITH KELCH MOTIFS"/>
    <property type="match status" value="1"/>
</dbReference>
<dbReference type="GO" id="GO:0005737">
    <property type="term" value="C:cytoplasm"/>
    <property type="evidence" value="ECO:0007669"/>
    <property type="project" value="UniProtKB-SubCell"/>
</dbReference>
<evidence type="ECO:0000313" key="8">
    <source>
        <dbReference type="EMBL" id="CAG8481911.1"/>
    </source>
</evidence>
<name>A0A9N8ZB95_9GLOM</name>
<dbReference type="PANTHER" id="PTHR46647:SF1">
    <property type="entry name" value="RAB9 EFFECTOR PROTEIN WITH KELCH MOTIFS"/>
    <property type="match status" value="1"/>
</dbReference>
<dbReference type="SUPFAM" id="SSF117281">
    <property type="entry name" value="Kelch motif"/>
    <property type="match status" value="2"/>
</dbReference>
<dbReference type="Gene3D" id="1.10.287.1490">
    <property type="match status" value="1"/>
</dbReference>
<dbReference type="SUPFAM" id="SSF57997">
    <property type="entry name" value="Tropomyosin"/>
    <property type="match status" value="1"/>
</dbReference>
<dbReference type="Proteomes" id="UP000789508">
    <property type="component" value="Unassembled WGS sequence"/>
</dbReference>
<keyword evidence="2" id="KW-0880">Kelch repeat</keyword>
<feature type="region of interest" description="Disordered" evidence="7">
    <location>
        <begin position="612"/>
        <end position="651"/>
    </location>
</feature>
<dbReference type="Gene3D" id="2.120.10.80">
    <property type="entry name" value="Kelch-type beta propeller"/>
    <property type="match status" value="2"/>
</dbReference>
<feature type="region of interest" description="Disordered" evidence="7">
    <location>
        <begin position="348"/>
        <end position="399"/>
    </location>
</feature>
<evidence type="ECO:0000256" key="4">
    <source>
        <dbReference type="ARBA" id="ARBA00022737"/>
    </source>
</evidence>
<dbReference type="EMBL" id="CAJVPS010000380">
    <property type="protein sequence ID" value="CAG8481911.1"/>
    <property type="molecule type" value="Genomic_DNA"/>
</dbReference>
<feature type="compositionally biased region" description="Polar residues" evidence="7">
    <location>
        <begin position="377"/>
        <end position="388"/>
    </location>
</feature>
<keyword evidence="4" id="KW-0677">Repeat</keyword>
<keyword evidence="5 6" id="KW-0175">Coiled coil</keyword>
<proteinExistence type="predicted"/>
<feature type="coiled-coil region" evidence="6">
    <location>
        <begin position="1118"/>
        <end position="1166"/>
    </location>
</feature>
<evidence type="ECO:0000256" key="2">
    <source>
        <dbReference type="ARBA" id="ARBA00022441"/>
    </source>
</evidence>
<evidence type="ECO:0000256" key="6">
    <source>
        <dbReference type="SAM" id="Coils"/>
    </source>
</evidence>
<comment type="caution">
    <text evidence="8">The sequence shown here is derived from an EMBL/GenBank/DDBJ whole genome shotgun (WGS) entry which is preliminary data.</text>
</comment>
<protein>
    <submittedName>
        <fullName evidence="8">9844_t:CDS:1</fullName>
    </submittedName>
</protein>
<accession>A0A9N8ZB95</accession>
<evidence type="ECO:0000313" key="9">
    <source>
        <dbReference type="Proteomes" id="UP000789508"/>
    </source>
</evidence>
<sequence length="1618" mass="180583">MGYSAYPWSQKKLENLNPFPRFGHSASQNARNNEIYIFGGISQGKASNDVFLVDANSLKVSSITTTGTIPPPRSEHTHVNIGEHMIVWGGIPLNPEEKLDDSLYILNTVSKEWTKPNILGEIPIGRFGHTATVVGTTMYIFGGQVDNYYFNNLMAFDMTTLNSPTPHWVSISPASEAPNGRAGHIACTYDNKIYIFGGTDGDQCYNDTWCYDIRSNIWNKLECIGYIPVARERHGACLVGDVMYVFGGRNINREELSDLAAFRISNYRWYMFQKMGPSPSARFSSAMAAAREKVFVLGGESSKFPKPDEEFLIHVLDTGKIKYPNDSNSRPPQTQQPLQRLPQQLQQQYPNNGFSSPAPGLERGSMEQGNREPLSPRSLQFPTSRVNNQQQLQTTPPPQQIIYENDAFYQRPMLAPIRPELSNLYDDRSQPSPRSINSSESQGQSPSSQGSPRMFGTDGQSLPRQPSPLFRGPENNIGYSSPSPRLPPQEIAGSQSNPRAIGHPKRQYTGPVPRSQTDIDVNGMIARSPQIQNNNVMKNANYAKINTHPDLVRFTEKNTLPQSPHGQSAVFDYDDGRNIQKQHSVESFDENNSINVKGHLMPIEKRPMLVNQDSDSSLNDYQNPRQTPPRSVNLATSTGRGSPFGSTPNPALSSPLAITTQLPANSMLYGGSLSPLSSSETSSINTVRSPIIAPLEDDMQLADHFPAPVSNQERDNLLNELAERDNLISKLQKRENWLKIELALARKSGYTPETDRDSILPEKIDLDQLMDLGDDGSERQKVLQAIIKIKQELKKAKASIANQAQAASQKITESERARTAALQEAAYFKAKLTALTNASESELAAIEVERAQDLEKRLTQALTEKESLEAKLIQYQQSSNHEKASRESAEERARTATTRAEEAEAAHAAAVTDFADLHSRATAAENQIRELNSRLAEANSELAQYRTESSSSRNQVNNLQQSLEQHQRALEKANNALIAANERAKEAEKLWREARQDITNLEKEAAALRAELDIKMRDLERAKSRAEDNERLLGKSQKEVDAVRIMMQEGMTELLNTTRTAVLGFTDDPSEAAAKITQLQEEVSSLKTLQIETQSKANTASDSLAEALVKISQMEAASMKARSETAALQRKLAEALDEMARLKDRIREKENELLEKSRLLEDAEVKVGMMRGVMLDKGILDDGAGSKGMVIRYKELESKLVELESDYNRLLQKTKDDEEKIKFLEEIDRSSSPPNPQIDSDDNRSSSGSGDDSIRKLMETRDRLKQVEADYQTAVHYVKGTEKMLRRMKEELTKAKKENSKINEKLTEIQEKNEELEEKLAETEATMSQMKNSESQVVRLNEALASTQSELEDVLASNNELKLVLQGKDVNLLRSTPDSARLEFERNQWEAHRMKLEREISESHAQRSKIEKENSELEQKVKEAENKIALLLDQMEHAVDTYRGIEDDMRDSSPRNSGALDSLANELDILKSQWDISHKDLESLSSPTTDEDYIDSRWSRLPDRINGEGIDGKHAPSRTEEFESVIAALNEAQKIPESHNLSYLGSSSAFSSSTPSVSTTPNPTIVSYNQQPAAQTKITPTNVHKTPNAAHHGPSVIDQIRETLNLTPPPTPPVLSSQ</sequence>
<feature type="region of interest" description="Disordered" evidence="7">
    <location>
        <begin position="1225"/>
        <end position="1253"/>
    </location>
</feature>
<gene>
    <name evidence="8" type="ORF">ALEPTO_LOCUS2532</name>
</gene>
<feature type="coiled-coil region" evidence="6">
    <location>
        <begin position="1379"/>
        <end position="1441"/>
    </location>
</feature>
<reference evidence="8" key="1">
    <citation type="submission" date="2021-06" db="EMBL/GenBank/DDBJ databases">
        <authorList>
            <person name="Kallberg Y."/>
            <person name="Tangrot J."/>
            <person name="Rosling A."/>
        </authorList>
    </citation>
    <scope>NUCLEOTIDE SEQUENCE</scope>
    <source>
        <strain evidence="8">FL130A</strain>
    </source>
</reference>
<evidence type="ECO:0000256" key="3">
    <source>
        <dbReference type="ARBA" id="ARBA00022490"/>
    </source>
</evidence>
<evidence type="ECO:0000256" key="7">
    <source>
        <dbReference type="SAM" id="MobiDB-lite"/>
    </source>
</evidence>
<evidence type="ECO:0000256" key="1">
    <source>
        <dbReference type="ARBA" id="ARBA00004496"/>
    </source>
</evidence>
<feature type="compositionally biased region" description="Basic and acidic residues" evidence="7">
    <location>
        <begin position="880"/>
        <end position="898"/>
    </location>
</feature>
<keyword evidence="3" id="KW-0963">Cytoplasm</keyword>
<feature type="region of interest" description="Disordered" evidence="7">
    <location>
        <begin position="423"/>
        <end position="514"/>
    </location>
</feature>
<comment type="subcellular location">
    <subcellularLocation>
        <location evidence="1">Cytoplasm</location>
    </subcellularLocation>
</comment>
<dbReference type="SMART" id="SM00612">
    <property type="entry name" value="Kelch"/>
    <property type="match status" value="2"/>
</dbReference>
<keyword evidence="9" id="KW-1185">Reference proteome</keyword>
<evidence type="ECO:0000256" key="5">
    <source>
        <dbReference type="ARBA" id="ARBA00023054"/>
    </source>
</evidence>
<organism evidence="8 9">
    <name type="scientific">Ambispora leptoticha</name>
    <dbReference type="NCBI Taxonomy" id="144679"/>
    <lineage>
        <taxon>Eukaryota</taxon>
        <taxon>Fungi</taxon>
        <taxon>Fungi incertae sedis</taxon>
        <taxon>Mucoromycota</taxon>
        <taxon>Glomeromycotina</taxon>
        <taxon>Glomeromycetes</taxon>
        <taxon>Archaeosporales</taxon>
        <taxon>Ambisporaceae</taxon>
        <taxon>Ambispora</taxon>
    </lineage>
</organism>
<dbReference type="InterPro" id="IPR052124">
    <property type="entry name" value="Rab9_kelch_effector"/>
</dbReference>
<dbReference type="InterPro" id="IPR015915">
    <property type="entry name" value="Kelch-typ_b-propeller"/>
</dbReference>